<reference evidence="1" key="1">
    <citation type="submission" date="2016-10" db="EMBL/GenBank/DDBJ databases">
        <authorList>
            <person name="de Groot N.N."/>
        </authorList>
    </citation>
    <scope>NUCLEOTIDE SEQUENCE</scope>
</reference>
<evidence type="ECO:0000313" key="1">
    <source>
        <dbReference type="EMBL" id="SFV90449.1"/>
    </source>
</evidence>
<protein>
    <submittedName>
        <fullName evidence="1">Uncharacterized protein</fullName>
    </submittedName>
</protein>
<gene>
    <name evidence="1" type="ORF">MNB_SV-4-1343</name>
</gene>
<accession>A0A1W1E961</accession>
<dbReference type="EMBL" id="FPIB01000016">
    <property type="protein sequence ID" value="SFV90449.1"/>
    <property type="molecule type" value="Genomic_DNA"/>
</dbReference>
<name>A0A1W1E961_9ZZZZ</name>
<sequence length="69" mass="7863">MSKGEPVILTQFIREKRWIPANREEALKIIADEMPETDPEGTLAYLLSEVKRVSQVTLGECRFKALQTS</sequence>
<organism evidence="1">
    <name type="scientific">hydrothermal vent metagenome</name>
    <dbReference type="NCBI Taxonomy" id="652676"/>
    <lineage>
        <taxon>unclassified sequences</taxon>
        <taxon>metagenomes</taxon>
        <taxon>ecological metagenomes</taxon>
    </lineage>
</organism>
<dbReference type="AlphaFoldDB" id="A0A1W1E961"/>
<proteinExistence type="predicted"/>